<organism evidence="1 2">
    <name type="scientific">Hypoxylon rubiginosum</name>
    <dbReference type="NCBI Taxonomy" id="110542"/>
    <lineage>
        <taxon>Eukaryota</taxon>
        <taxon>Fungi</taxon>
        <taxon>Dikarya</taxon>
        <taxon>Ascomycota</taxon>
        <taxon>Pezizomycotina</taxon>
        <taxon>Sordariomycetes</taxon>
        <taxon>Xylariomycetidae</taxon>
        <taxon>Xylariales</taxon>
        <taxon>Hypoxylaceae</taxon>
        <taxon>Hypoxylon</taxon>
    </lineage>
</organism>
<dbReference type="Proteomes" id="UP001497680">
    <property type="component" value="Unassembled WGS sequence"/>
</dbReference>
<dbReference type="EMBL" id="MU394290">
    <property type="protein sequence ID" value="KAI6090697.1"/>
    <property type="molecule type" value="Genomic_DNA"/>
</dbReference>
<accession>A0ACC0DDG6</accession>
<keyword evidence="2" id="KW-1185">Reference proteome</keyword>
<name>A0ACC0DDG6_9PEZI</name>
<proteinExistence type="predicted"/>
<protein>
    <submittedName>
        <fullName evidence="1">Uncharacterized protein</fullName>
    </submittedName>
</protein>
<reference evidence="1 2" key="1">
    <citation type="journal article" date="2022" name="New Phytol.">
        <title>Ecological generalism drives hyperdiversity of secondary metabolite gene clusters in xylarialean endophytes.</title>
        <authorList>
            <person name="Franco M.E.E."/>
            <person name="Wisecaver J.H."/>
            <person name="Arnold A.E."/>
            <person name="Ju Y.M."/>
            <person name="Slot J.C."/>
            <person name="Ahrendt S."/>
            <person name="Moore L.P."/>
            <person name="Eastman K.E."/>
            <person name="Scott K."/>
            <person name="Konkel Z."/>
            <person name="Mondo S.J."/>
            <person name="Kuo A."/>
            <person name="Hayes R.D."/>
            <person name="Haridas S."/>
            <person name="Andreopoulos B."/>
            <person name="Riley R."/>
            <person name="LaButti K."/>
            <person name="Pangilinan J."/>
            <person name="Lipzen A."/>
            <person name="Amirebrahimi M."/>
            <person name="Yan J."/>
            <person name="Adam C."/>
            <person name="Keymanesh K."/>
            <person name="Ng V."/>
            <person name="Louie K."/>
            <person name="Northen T."/>
            <person name="Drula E."/>
            <person name="Henrissat B."/>
            <person name="Hsieh H.M."/>
            <person name="Youens-Clark K."/>
            <person name="Lutzoni F."/>
            <person name="Miadlikowska J."/>
            <person name="Eastwood D.C."/>
            <person name="Hamelin R.C."/>
            <person name="Grigoriev I.V."/>
            <person name="U'Ren J.M."/>
        </authorList>
    </citation>
    <scope>NUCLEOTIDE SEQUENCE [LARGE SCALE GENOMIC DNA]</scope>
    <source>
        <strain evidence="1 2">ER1909</strain>
    </source>
</reference>
<sequence>MASAINIRDNAPPPGVGEANGELLDIDLDSKISGNNDEPTSVADKASGGDDERGKDDKSQRKSKLGRKILAAMTSLKAQAEEIYDYSSDELAKDLGEQIVGLNSLGKRFIKDAKRDDDDAKYVCEVLRLPMDEWLKKGWNDKKSPLHIVKAYYRSVPAGVQIGLGKEFLVPSHGPRSEKPLRVVISSEPLIQSLEEITGTGLDYLQSLVISSPYKLFTYAFPKIKPYLAKLRSQRAELIMDDKLDKSGAGQHPQIDPSNDADPLDGQGNGSTLVDKDSKKPGAKVLEKKIEHLELLSRFIETDLAHLLELQKQIEELTLESIEFEDLWYLFNPGDTLYTDENGHPQLYTTYMVSFDDFCGPPSGLGRHPVTYGTGGKQRLRNATRDELDEIRSSQKSEKSDAKWWRRYHSASESSEDDEDDRARIHAADKGSWTTLIIDCYRMAYDGSYIGPVDSLKKIPYFVGKKKITDLGIFPLKFHSQSKEISQQLEQRGRSYIDCNGHRSYDGPILDRRGRPTIEELQGDVCVDFQEYYRSQKRWNRPKLGKIRMSQPTGAEVTELDPTSSHGRPNLIELIDYKIDELRTHNFLSEKTWALDLFKPSEVLGIPDSLALLPHWVVGFAFRNRAWVHLDLNAVTKIDKSDEARKTGFNELVIPAKYRKLVVSLVESHASGSKGKTDTAEPILAEEPIRQIDLVRGKGLGLIILLHGPPGSGKTSTAETVAAYTGRPLYIITCGDLGLIPEKVEKSLALHTRRADKWGCVLLLDEADVFLVKREWKEMARNALVAVFLRQLEYYAGILFLTTNRVGVLDEAFKSRIHISLRYPKIQQRQTRKIWKNILDHLERDNKDREVRIDFDREELLEYAETQFERLSSRESDSTWNGRQIRNAFQTAIALGEYERSIRLQEKGLTSKEAIDTGKKKWRRLKLSKEYFNTIAETAQEFEDYLDSVHGLNSTERVLNDSLRNDQYDERSHPTPPRQDNPNITASYGRGHIGSNTSQRYQPSIKPDAGTSKMQTAKTTAQPTGQISPEDSDNSTDEDDGGMKRRDVTKKKEKGKRKVVESSDSESD</sequence>
<evidence type="ECO:0000313" key="2">
    <source>
        <dbReference type="Proteomes" id="UP001497680"/>
    </source>
</evidence>
<comment type="caution">
    <text evidence="1">The sequence shown here is derived from an EMBL/GenBank/DDBJ whole genome shotgun (WGS) entry which is preliminary data.</text>
</comment>
<evidence type="ECO:0000313" key="1">
    <source>
        <dbReference type="EMBL" id="KAI6090697.1"/>
    </source>
</evidence>
<gene>
    <name evidence="1" type="ORF">F4821DRAFT_255931</name>
</gene>